<proteinExistence type="predicted"/>
<dbReference type="WBParaSite" id="MCU_006152-RA">
    <property type="protein sequence ID" value="MCU_006152-RA"/>
    <property type="gene ID" value="MCU_006152"/>
</dbReference>
<dbReference type="AlphaFoldDB" id="A0A5K3F7U9"/>
<reference evidence="1" key="1">
    <citation type="submission" date="2019-11" db="UniProtKB">
        <authorList>
            <consortium name="WormBaseParasite"/>
        </authorList>
    </citation>
    <scope>IDENTIFICATION</scope>
</reference>
<sequence length="55" mass="6216">MKIHNFRRTEALDIIHIQALIENDKIFARTKINLFNLLERGLLSLTAVGPSGDVV</sequence>
<evidence type="ECO:0000313" key="1">
    <source>
        <dbReference type="WBParaSite" id="MCU_006152-RA"/>
    </source>
</evidence>
<name>A0A5K3F7U9_MESCO</name>
<protein>
    <submittedName>
        <fullName evidence="1">DUF4821 domain-containing protein</fullName>
    </submittedName>
</protein>
<organism evidence="1">
    <name type="scientific">Mesocestoides corti</name>
    <name type="common">Flatworm</name>
    <dbReference type="NCBI Taxonomy" id="53468"/>
    <lineage>
        <taxon>Eukaryota</taxon>
        <taxon>Metazoa</taxon>
        <taxon>Spiralia</taxon>
        <taxon>Lophotrochozoa</taxon>
        <taxon>Platyhelminthes</taxon>
        <taxon>Cestoda</taxon>
        <taxon>Eucestoda</taxon>
        <taxon>Cyclophyllidea</taxon>
        <taxon>Mesocestoididae</taxon>
        <taxon>Mesocestoides</taxon>
    </lineage>
</organism>
<accession>A0A5K3F7U9</accession>